<evidence type="ECO:0000259" key="3">
    <source>
        <dbReference type="PROSITE" id="PS50206"/>
    </source>
</evidence>
<dbReference type="AlphaFoldDB" id="A0A381WSW0"/>
<name>A0A381WSW0_9ZZZZ</name>
<keyword evidence="2" id="KW-0677">Repeat</keyword>
<evidence type="ECO:0000256" key="1">
    <source>
        <dbReference type="ARBA" id="ARBA00022679"/>
    </source>
</evidence>
<dbReference type="SMART" id="SM00450">
    <property type="entry name" value="RHOD"/>
    <property type="match status" value="1"/>
</dbReference>
<dbReference type="Gene3D" id="3.40.250.10">
    <property type="entry name" value="Rhodanese-like domain"/>
    <property type="match status" value="1"/>
</dbReference>
<dbReference type="FunFam" id="3.40.250.10:FF:000015">
    <property type="entry name" value="Sulfurtransferase"/>
    <property type="match status" value="1"/>
</dbReference>
<sequence length="181" mass="20233">MSYARPEAIVEPAWLSKHLGDPNIVVIDASFHLPTANRDPKEEHVSSHIPGAIFFDINEIADQKVDLPHMLPNPNDFQLKVGELGISENTHVICYDTNGSVMAGMRAFWTFKVFGHKNIAVLNGGFNKWTKLGYPVSNEFPKTKLANYTCSQPNPALVTSIEEVKENVKKKNRQFVDARTA</sequence>
<feature type="non-terminal residue" evidence="4">
    <location>
        <position position="181"/>
    </location>
</feature>
<accession>A0A381WSW0</accession>
<evidence type="ECO:0000313" key="4">
    <source>
        <dbReference type="EMBL" id="SVA55584.1"/>
    </source>
</evidence>
<dbReference type="Pfam" id="PF00581">
    <property type="entry name" value="Rhodanese"/>
    <property type="match status" value="1"/>
</dbReference>
<protein>
    <recommendedName>
        <fullName evidence="3">Rhodanese domain-containing protein</fullName>
    </recommendedName>
</protein>
<dbReference type="GO" id="GO:0004792">
    <property type="term" value="F:thiosulfate-cyanide sulfurtransferase activity"/>
    <property type="evidence" value="ECO:0007669"/>
    <property type="project" value="TreeGrafter"/>
</dbReference>
<dbReference type="PANTHER" id="PTHR11364">
    <property type="entry name" value="THIOSULFATE SULFERTANSFERASE"/>
    <property type="match status" value="1"/>
</dbReference>
<organism evidence="4">
    <name type="scientific">marine metagenome</name>
    <dbReference type="NCBI Taxonomy" id="408172"/>
    <lineage>
        <taxon>unclassified sequences</taxon>
        <taxon>metagenomes</taxon>
        <taxon>ecological metagenomes</taxon>
    </lineage>
</organism>
<dbReference type="InterPro" id="IPR001763">
    <property type="entry name" value="Rhodanese-like_dom"/>
</dbReference>
<dbReference type="PANTHER" id="PTHR11364:SF27">
    <property type="entry name" value="SULFURTRANSFERASE"/>
    <property type="match status" value="1"/>
</dbReference>
<proteinExistence type="predicted"/>
<dbReference type="SUPFAM" id="SSF52821">
    <property type="entry name" value="Rhodanese/Cell cycle control phosphatase"/>
    <property type="match status" value="1"/>
</dbReference>
<dbReference type="CDD" id="cd01448">
    <property type="entry name" value="TST_Repeat_1"/>
    <property type="match status" value="1"/>
</dbReference>
<dbReference type="PROSITE" id="PS50206">
    <property type="entry name" value="RHODANESE_3"/>
    <property type="match status" value="1"/>
</dbReference>
<reference evidence="4" key="1">
    <citation type="submission" date="2018-05" db="EMBL/GenBank/DDBJ databases">
        <authorList>
            <person name="Lanie J.A."/>
            <person name="Ng W.-L."/>
            <person name="Kazmierczak K.M."/>
            <person name="Andrzejewski T.M."/>
            <person name="Davidsen T.M."/>
            <person name="Wayne K.J."/>
            <person name="Tettelin H."/>
            <person name="Glass J.I."/>
            <person name="Rusch D."/>
            <person name="Podicherti R."/>
            <person name="Tsui H.-C.T."/>
            <person name="Winkler M.E."/>
        </authorList>
    </citation>
    <scope>NUCLEOTIDE SEQUENCE</scope>
</reference>
<dbReference type="InterPro" id="IPR045078">
    <property type="entry name" value="TST/MPST-like"/>
</dbReference>
<gene>
    <name evidence="4" type="ORF">METZ01_LOCUS108438</name>
</gene>
<dbReference type="EMBL" id="UINC01012774">
    <property type="protein sequence ID" value="SVA55584.1"/>
    <property type="molecule type" value="Genomic_DNA"/>
</dbReference>
<keyword evidence="1" id="KW-0808">Transferase</keyword>
<dbReference type="InterPro" id="IPR036873">
    <property type="entry name" value="Rhodanese-like_dom_sf"/>
</dbReference>
<feature type="domain" description="Rhodanese" evidence="3">
    <location>
        <begin position="20"/>
        <end position="138"/>
    </location>
</feature>
<evidence type="ECO:0000256" key="2">
    <source>
        <dbReference type="ARBA" id="ARBA00022737"/>
    </source>
</evidence>